<reference evidence="1" key="1">
    <citation type="submission" date="2024-09" db="EMBL/GenBank/DDBJ databases">
        <title>Black Yeasts Isolated from many extreme environments.</title>
        <authorList>
            <person name="Coleine C."/>
            <person name="Stajich J.E."/>
            <person name="Selbmann L."/>
        </authorList>
    </citation>
    <scope>NUCLEOTIDE SEQUENCE</scope>
    <source>
        <strain evidence="1">CCFEE 5737</strain>
    </source>
</reference>
<evidence type="ECO:0000313" key="2">
    <source>
        <dbReference type="Proteomes" id="UP001186974"/>
    </source>
</evidence>
<gene>
    <name evidence="1" type="ORF">LTS18_007436</name>
</gene>
<dbReference type="EMBL" id="JAWDJW010001869">
    <property type="protein sequence ID" value="KAK3078467.1"/>
    <property type="molecule type" value="Genomic_DNA"/>
</dbReference>
<evidence type="ECO:0000313" key="1">
    <source>
        <dbReference type="EMBL" id="KAK3078467.1"/>
    </source>
</evidence>
<keyword evidence="2" id="KW-1185">Reference proteome</keyword>
<organism evidence="1 2">
    <name type="scientific">Coniosporium uncinatum</name>
    <dbReference type="NCBI Taxonomy" id="93489"/>
    <lineage>
        <taxon>Eukaryota</taxon>
        <taxon>Fungi</taxon>
        <taxon>Dikarya</taxon>
        <taxon>Ascomycota</taxon>
        <taxon>Pezizomycotina</taxon>
        <taxon>Dothideomycetes</taxon>
        <taxon>Dothideomycetes incertae sedis</taxon>
        <taxon>Coniosporium</taxon>
    </lineage>
</organism>
<sequence length="276" mass="28493">MNIVDLIDKYSDQVNVSQQKALPPLPASARMLPPKPTSKAKPLTEMDSHAFPRGTKRTSNAISHSSDDKENEGVDIDVPKKRAKTSTAMPANARPERAASRKEVPATVLSPKSHNSRTLPRSPLKAPSSPAKSFLARPVSPLKPATTATTATVSMAAMGPEKPKANGRVTSRQAQAVTTASTATGIGRGKRVPGTTAPPSQSNRGRGRALSGSSNASDTSAGTTIVTKKAAPAKKKGVVGTMKGMASAAGKKVTGAKKDATSSTATTGGRVLRARK</sequence>
<protein>
    <submittedName>
        <fullName evidence="1">Uncharacterized protein</fullName>
    </submittedName>
</protein>
<proteinExistence type="predicted"/>
<accession>A0ACC3DPL2</accession>
<dbReference type="Proteomes" id="UP001186974">
    <property type="component" value="Unassembled WGS sequence"/>
</dbReference>
<name>A0ACC3DPL2_9PEZI</name>
<comment type="caution">
    <text evidence="1">The sequence shown here is derived from an EMBL/GenBank/DDBJ whole genome shotgun (WGS) entry which is preliminary data.</text>
</comment>